<feature type="region of interest" description="Disordered" evidence="1">
    <location>
        <begin position="267"/>
        <end position="302"/>
    </location>
</feature>
<feature type="chain" id="PRO_5003818788" evidence="2">
    <location>
        <begin position="21"/>
        <end position="423"/>
    </location>
</feature>
<comment type="caution">
    <text evidence="3">The sequence shown here is derived from an EMBL/GenBank/DDBJ whole genome shotgun (WGS) entry which is preliminary data.</text>
</comment>
<dbReference type="HOGENOM" id="CLU_648942_0_0_1"/>
<accession>J8ZSN9</accession>
<protein>
    <submittedName>
        <fullName evidence="3">Uncharacterized protein</fullName>
    </submittedName>
</protein>
<dbReference type="EMBL" id="AFBI03000061">
    <property type="protein sequence ID" value="EJW02673.1"/>
    <property type="molecule type" value="Genomic_DNA"/>
</dbReference>
<dbReference type="InParanoid" id="J8ZSN9"/>
<dbReference type="Proteomes" id="UP000003163">
    <property type="component" value="Unassembled WGS sequence"/>
</dbReference>
<feature type="compositionally biased region" description="Basic and acidic residues" evidence="1">
    <location>
        <begin position="347"/>
        <end position="361"/>
    </location>
</feature>
<feature type="region of interest" description="Disordered" evidence="1">
    <location>
        <begin position="140"/>
        <end position="159"/>
    </location>
</feature>
<evidence type="ECO:0000256" key="1">
    <source>
        <dbReference type="SAM" id="MobiDB-lite"/>
    </source>
</evidence>
<dbReference type="AlphaFoldDB" id="J8ZSN9"/>
<feature type="region of interest" description="Disordered" evidence="1">
    <location>
        <begin position="319"/>
        <end position="361"/>
    </location>
</feature>
<feature type="region of interest" description="Disordered" evidence="1">
    <location>
        <begin position="398"/>
        <end position="423"/>
    </location>
</feature>
<feature type="compositionally biased region" description="Basic residues" evidence="1">
    <location>
        <begin position="145"/>
        <end position="155"/>
    </location>
</feature>
<feature type="signal peptide" evidence="2">
    <location>
        <begin position="1"/>
        <end position="20"/>
    </location>
</feature>
<reference evidence="3 4" key="1">
    <citation type="submission" date="2011-08" db="EMBL/GenBank/DDBJ databases">
        <authorList>
            <person name="Liu Z.J."/>
            <person name="Shi F.L."/>
            <person name="Lu J.Q."/>
            <person name="Li M."/>
            <person name="Wang Z.L."/>
        </authorList>
    </citation>
    <scope>NUCLEOTIDE SEQUENCE [LARGE SCALE GENOMIC DNA]</scope>
    <source>
        <strain evidence="3 4">USNM 41457</strain>
    </source>
</reference>
<evidence type="ECO:0000313" key="3">
    <source>
        <dbReference type="EMBL" id="EJW02673.1"/>
    </source>
</evidence>
<feature type="compositionally biased region" description="Low complexity" evidence="1">
    <location>
        <begin position="319"/>
        <end position="330"/>
    </location>
</feature>
<gene>
    <name evidence="3" type="ORF">EDEG_02929</name>
</gene>
<name>J8ZSN9_EDHAE</name>
<proteinExistence type="predicted"/>
<keyword evidence="4" id="KW-1185">Reference proteome</keyword>
<reference evidence="4" key="2">
    <citation type="submission" date="2015-07" db="EMBL/GenBank/DDBJ databases">
        <title>Contrasting host-pathogen interactions and genome evolution in two generalist and specialist microsporidian pathogens of mosquitoes.</title>
        <authorList>
            <consortium name="The Broad Institute Genomics Platform"/>
            <consortium name="The Broad Institute Genome Sequencing Center for Infectious Disease"/>
            <person name="Cuomo C.A."/>
            <person name="Sanscrainte N.D."/>
            <person name="Goldberg J.M."/>
            <person name="Heiman D."/>
            <person name="Young S."/>
            <person name="Zeng Q."/>
            <person name="Becnel J.J."/>
            <person name="Birren B.W."/>
        </authorList>
    </citation>
    <scope>NUCLEOTIDE SEQUENCE [LARGE SCALE GENOMIC DNA]</scope>
    <source>
        <strain evidence="4">USNM 41457</strain>
    </source>
</reference>
<feature type="compositionally biased region" description="Polar residues" evidence="1">
    <location>
        <begin position="399"/>
        <end position="412"/>
    </location>
</feature>
<organism evidence="3 4">
    <name type="scientific">Edhazardia aedis (strain USNM 41457)</name>
    <name type="common">Microsporidian parasite</name>
    <dbReference type="NCBI Taxonomy" id="1003232"/>
    <lineage>
        <taxon>Eukaryota</taxon>
        <taxon>Fungi</taxon>
        <taxon>Fungi incertae sedis</taxon>
        <taxon>Microsporidia</taxon>
        <taxon>Edhazardia</taxon>
    </lineage>
</organism>
<keyword evidence="2" id="KW-0732">Signal</keyword>
<sequence>MNFRLTVFFVLAVFCQENSQIPNESWFENCANSDFENILQDDQDTREIIEVSDDISDIGCFEENIDNEDDFIVNKYMLRPYIEMNPYHISDILDAEFSSEQKDYKDLMKYKNEDVVNRLGNQNYEAEEFDITYVSPEKCNDSKSKNSKKSRKKKFKMTDSNQHRDFATFFAINDQEDKEYEDMGVVEENDFTKYENSQISLHESNISHERVNDFKVKKKRRFNVFDSIACKTATNNNYFIFVENENNKSGENNNQKQAQHQTPILFNTDNRNDTESCIQTTSSRSDFFSDKNTKKHRRQPSEIRSSDLYSICGIRNFNKNENSDKNSNSSYFKSSTNITEPSIQESSQEKQNEHHRLAKEKKNSESILYKISLDKESKVNRKDAFEETTDIFKKITMKKTANPTEPNYSENNTDLKKKKLKRI</sequence>
<dbReference type="VEuPathDB" id="MicrosporidiaDB:EDEG_02929"/>
<evidence type="ECO:0000313" key="4">
    <source>
        <dbReference type="Proteomes" id="UP000003163"/>
    </source>
</evidence>
<feature type="compositionally biased region" description="Polar residues" evidence="1">
    <location>
        <begin position="267"/>
        <end position="286"/>
    </location>
</feature>
<evidence type="ECO:0000256" key="2">
    <source>
        <dbReference type="SAM" id="SignalP"/>
    </source>
</evidence>
<feature type="compositionally biased region" description="Polar residues" evidence="1">
    <location>
        <begin position="331"/>
        <end position="346"/>
    </location>
</feature>